<feature type="transmembrane region" description="Helical" evidence="4">
    <location>
        <begin position="767"/>
        <end position="789"/>
    </location>
</feature>
<comment type="catalytic activity">
    <reaction evidence="3">
        <text>2 GTP = 3',3'-c-di-GMP + 2 diphosphate</text>
        <dbReference type="Rhea" id="RHEA:24898"/>
        <dbReference type="ChEBI" id="CHEBI:33019"/>
        <dbReference type="ChEBI" id="CHEBI:37565"/>
        <dbReference type="ChEBI" id="CHEBI:58805"/>
        <dbReference type="EC" id="2.7.7.65"/>
    </reaction>
</comment>
<name>A0A1G6UE25_9GAMM</name>
<dbReference type="Gene3D" id="2.60.40.10">
    <property type="entry name" value="Immunoglobulins"/>
    <property type="match status" value="1"/>
</dbReference>
<evidence type="ECO:0000256" key="4">
    <source>
        <dbReference type="SAM" id="Phobius"/>
    </source>
</evidence>
<sequence length="1061" mass="114940">MVAGLAGAIPRAFESVGTIEQIPDGVITSLAQDGQGLLWIGTTDGLVRYDGYRFRLYQTSPEDSHSLPGNRIQQLLTGADGRLWLGTHGDGVAVYDPVADRFHRFRAEPGREDGLPAGTVRALAQTPDGVVWVGTTGNGLGRIEPDGRVGRFLAADAGGLQMDARISALAVDRAGTLWIGSWQGLGRLRPGSDTVERVLSDPDDAEGFANTTIRGIHVSRSGDVWVGAQQGQMARIPAAVAERATPPRAEEVQRWRGTGMNAAVEPGDGSLWLAHARGIDIFDSASGELRERIRPRAVDARALANAEIRDLLLDHSGWIWSGSFGGGLQRIDPRPGALLSRRFDPLVDAPLSQLSALTLAPDREGGLWVGVAQNGLVRLDAELGIREFLREGDPALGAFAGQQPSGLVEAADGRLWVATERGLFMREPGASVFALASGPEFLERAAIRGLWARPDGRLWIATGDGLFRRDADGQLARLTSADGSRVGGSINALVFDEQGGWVGGSSGLYRLDATGAHLQRRPMTVDGAELGVDVLGLLIDAGGQLWIDASGLHRARDADADADGTGIALEAISARHGFAGVAFGANLLDDAEGRIWSHRFMYDPAHGEFHRLGRADGAHVGTGWFRAYARLPGGRMVFGATEGLLVIRPERFRAWDFVPPLVPTELRIDGEPRALGPLAERIELKPGERGFTLEFAALDFSAPELLSYRYRLLDAAPEWVNVGAGVRQASFGGLWPGRYRLELQGSTRDGRFAAPVRVIDVQVLPHWWQTLPAAVAALLLLALAVFAVVRWREGRLRRARDRLEAEVQARTADLQSLSAELRLRNHEYERASLTDALTGLSNRRFAMQELPKEVALCLRRIEAAALEPEPDSSGMVLFLIDIDHFKAINDQHGHAAGDAVLVEFAQRLREVFRGSDHLVRWGGEEFLVVARETGREYAAELAERVRRLVAERAFLLEGGDRVGCTASIGFAPFPLLPELPTAAGWEEVVDLADRMLYAAKRGGRNAWLGVFPCNAEALPRKAQQWADPQRLRAEDAVLVSSLPVEDALAALAEDAEQLERA</sequence>
<keyword evidence="7" id="KW-1185">Reference proteome</keyword>
<dbReference type="EMBL" id="FNAG01000002">
    <property type="protein sequence ID" value="SDD39519.1"/>
    <property type="molecule type" value="Genomic_DNA"/>
</dbReference>
<dbReference type="GO" id="GO:0005886">
    <property type="term" value="C:plasma membrane"/>
    <property type="evidence" value="ECO:0007669"/>
    <property type="project" value="TreeGrafter"/>
</dbReference>
<dbReference type="Pfam" id="PF07494">
    <property type="entry name" value="Reg_prop"/>
    <property type="match status" value="3"/>
</dbReference>
<dbReference type="FunFam" id="3.30.70.270:FF:000001">
    <property type="entry name" value="Diguanylate cyclase domain protein"/>
    <property type="match status" value="1"/>
</dbReference>
<evidence type="ECO:0000256" key="1">
    <source>
        <dbReference type="ARBA" id="ARBA00001946"/>
    </source>
</evidence>
<dbReference type="GO" id="GO:0052621">
    <property type="term" value="F:diguanylate cyclase activity"/>
    <property type="evidence" value="ECO:0007669"/>
    <property type="project" value="UniProtKB-EC"/>
</dbReference>
<reference evidence="6 7" key="1">
    <citation type="submission" date="2016-10" db="EMBL/GenBank/DDBJ databases">
        <authorList>
            <person name="de Groot N.N."/>
        </authorList>
    </citation>
    <scope>NUCLEOTIDE SEQUENCE [LARGE SCALE GENOMIC DNA]</scope>
    <source>
        <strain evidence="6 7">DSM 16957</strain>
    </source>
</reference>
<dbReference type="CDD" id="cd01949">
    <property type="entry name" value="GGDEF"/>
    <property type="match status" value="1"/>
</dbReference>
<dbReference type="NCBIfam" id="TIGR00254">
    <property type="entry name" value="GGDEF"/>
    <property type="match status" value="1"/>
</dbReference>
<dbReference type="InterPro" id="IPR000160">
    <property type="entry name" value="GGDEF_dom"/>
</dbReference>
<dbReference type="Pfam" id="PF00990">
    <property type="entry name" value="GGDEF"/>
    <property type="match status" value="1"/>
</dbReference>
<dbReference type="SUPFAM" id="SSF63829">
    <property type="entry name" value="Calcium-dependent phosphotriesterase"/>
    <property type="match status" value="3"/>
</dbReference>
<evidence type="ECO:0000256" key="2">
    <source>
        <dbReference type="ARBA" id="ARBA00012528"/>
    </source>
</evidence>
<dbReference type="InterPro" id="IPR029787">
    <property type="entry name" value="Nucleotide_cyclase"/>
</dbReference>
<dbReference type="GO" id="GO:0043709">
    <property type="term" value="P:cell adhesion involved in single-species biofilm formation"/>
    <property type="evidence" value="ECO:0007669"/>
    <property type="project" value="TreeGrafter"/>
</dbReference>
<evidence type="ECO:0000256" key="3">
    <source>
        <dbReference type="ARBA" id="ARBA00034247"/>
    </source>
</evidence>
<keyword evidence="4" id="KW-0472">Membrane</keyword>
<dbReference type="Proteomes" id="UP000199603">
    <property type="component" value="Unassembled WGS sequence"/>
</dbReference>
<proteinExistence type="predicted"/>
<organism evidence="6 7">
    <name type="scientific">Aquimonas voraii</name>
    <dbReference type="NCBI Taxonomy" id="265719"/>
    <lineage>
        <taxon>Bacteria</taxon>
        <taxon>Pseudomonadati</taxon>
        <taxon>Pseudomonadota</taxon>
        <taxon>Gammaproteobacteria</taxon>
        <taxon>Lysobacterales</taxon>
        <taxon>Lysobacteraceae</taxon>
        <taxon>Aquimonas</taxon>
    </lineage>
</organism>
<dbReference type="Gene3D" id="3.30.70.270">
    <property type="match status" value="1"/>
</dbReference>
<dbReference type="EC" id="2.7.7.65" evidence="2"/>
<feature type="domain" description="GGDEF" evidence="5">
    <location>
        <begin position="873"/>
        <end position="1012"/>
    </location>
</feature>
<keyword evidence="4" id="KW-1133">Transmembrane helix</keyword>
<dbReference type="STRING" id="265719.SAMN04488509_102291"/>
<dbReference type="SMART" id="SM00267">
    <property type="entry name" value="GGDEF"/>
    <property type="match status" value="1"/>
</dbReference>
<dbReference type="GO" id="GO:1902201">
    <property type="term" value="P:negative regulation of bacterial-type flagellum-dependent cell motility"/>
    <property type="evidence" value="ECO:0007669"/>
    <property type="project" value="TreeGrafter"/>
</dbReference>
<dbReference type="InterPro" id="IPR015943">
    <property type="entry name" value="WD40/YVTN_repeat-like_dom_sf"/>
</dbReference>
<dbReference type="AlphaFoldDB" id="A0A1G6UE25"/>
<evidence type="ECO:0000259" key="5">
    <source>
        <dbReference type="PROSITE" id="PS50887"/>
    </source>
</evidence>
<dbReference type="InterPro" id="IPR013783">
    <property type="entry name" value="Ig-like_fold"/>
</dbReference>
<dbReference type="SUPFAM" id="SSF55073">
    <property type="entry name" value="Nucleotide cyclase"/>
    <property type="match status" value="1"/>
</dbReference>
<evidence type="ECO:0000313" key="7">
    <source>
        <dbReference type="Proteomes" id="UP000199603"/>
    </source>
</evidence>
<keyword evidence="4" id="KW-0812">Transmembrane</keyword>
<dbReference type="InterPro" id="IPR050469">
    <property type="entry name" value="Diguanylate_Cyclase"/>
</dbReference>
<accession>A0A1G6UE25</accession>
<protein>
    <recommendedName>
        <fullName evidence="2">diguanylate cyclase</fullName>
        <ecNumber evidence="2">2.7.7.65</ecNumber>
    </recommendedName>
</protein>
<dbReference type="PANTHER" id="PTHR45138:SF9">
    <property type="entry name" value="DIGUANYLATE CYCLASE DGCM-RELATED"/>
    <property type="match status" value="1"/>
</dbReference>
<evidence type="ECO:0000313" key="6">
    <source>
        <dbReference type="EMBL" id="SDD39519.1"/>
    </source>
</evidence>
<gene>
    <name evidence="6" type="ORF">SAMN04488509_102291</name>
</gene>
<dbReference type="PROSITE" id="PS50887">
    <property type="entry name" value="GGDEF"/>
    <property type="match status" value="1"/>
</dbReference>
<dbReference type="RefSeq" id="WP_176764033.1">
    <property type="nucleotide sequence ID" value="NZ_FNAG01000002.1"/>
</dbReference>
<dbReference type="InterPro" id="IPR011110">
    <property type="entry name" value="Reg_prop"/>
</dbReference>
<dbReference type="InterPro" id="IPR043128">
    <property type="entry name" value="Rev_trsase/Diguanyl_cyclase"/>
</dbReference>
<dbReference type="PANTHER" id="PTHR45138">
    <property type="entry name" value="REGULATORY COMPONENTS OF SENSORY TRANSDUCTION SYSTEM"/>
    <property type="match status" value="1"/>
</dbReference>
<comment type="cofactor">
    <cofactor evidence="1">
        <name>Mg(2+)</name>
        <dbReference type="ChEBI" id="CHEBI:18420"/>
    </cofactor>
</comment>
<dbReference type="Gene3D" id="2.130.10.10">
    <property type="entry name" value="YVTN repeat-like/Quinoprotein amine dehydrogenase"/>
    <property type="match status" value="3"/>
</dbReference>